<evidence type="ECO:0000313" key="1">
    <source>
        <dbReference type="EMBL" id="GIY30131.1"/>
    </source>
</evidence>
<reference evidence="1 2" key="1">
    <citation type="submission" date="2021-06" db="EMBL/GenBank/DDBJ databases">
        <title>Caerostris extrusa draft genome.</title>
        <authorList>
            <person name="Kono N."/>
            <person name="Arakawa K."/>
        </authorList>
    </citation>
    <scope>NUCLEOTIDE SEQUENCE [LARGE SCALE GENOMIC DNA]</scope>
</reference>
<organism evidence="1 2">
    <name type="scientific">Caerostris extrusa</name>
    <name type="common">Bark spider</name>
    <name type="synonym">Caerostris bankana</name>
    <dbReference type="NCBI Taxonomy" id="172846"/>
    <lineage>
        <taxon>Eukaryota</taxon>
        <taxon>Metazoa</taxon>
        <taxon>Ecdysozoa</taxon>
        <taxon>Arthropoda</taxon>
        <taxon>Chelicerata</taxon>
        <taxon>Arachnida</taxon>
        <taxon>Araneae</taxon>
        <taxon>Araneomorphae</taxon>
        <taxon>Entelegynae</taxon>
        <taxon>Araneoidea</taxon>
        <taxon>Araneidae</taxon>
        <taxon>Caerostris</taxon>
    </lineage>
</organism>
<evidence type="ECO:0000313" key="2">
    <source>
        <dbReference type="Proteomes" id="UP001054945"/>
    </source>
</evidence>
<name>A0AAV4SBU4_CAEEX</name>
<comment type="caution">
    <text evidence="1">The sequence shown here is derived from an EMBL/GenBank/DDBJ whole genome shotgun (WGS) entry which is preliminary data.</text>
</comment>
<gene>
    <name evidence="1" type="ORF">CEXT_325941</name>
</gene>
<dbReference type="Proteomes" id="UP001054945">
    <property type="component" value="Unassembled WGS sequence"/>
</dbReference>
<keyword evidence="2" id="KW-1185">Reference proteome</keyword>
<dbReference type="AlphaFoldDB" id="A0AAV4SBU4"/>
<proteinExistence type="predicted"/>
<protein>
    <submittedName>
        <fullName evidence="1">Uncharacterized protein</fullName>
    </submittedName>
</protein>
<sequence length="161" mass="18322">MSTADKKKKKVIYRPVFHFIKFSFCSLEIPCAAIGHRAYWVVIRVGTQSQSRKGLAIPLLLILLREDGCHDDNLIQQVLHLVFLFAVSVRALLNLIGNPIAPRYGLEEGGRLMRNNPFSPFFARKDHSFFAKMEMGKFAASKSSFTVMIQEVEACEWCLKN</sequence>
<accession>A0AAV4SBU4</accession>
<dbReference type="EMBL" id="BPLR01009175">
    <property type="protein sequence ID" value="GIY30131.1"/>
    <property type="molecule type" value="Genomic_DNA"/>
</dbReference>